<dbReference type="PANTHER" id="PTHR10556">
    <property type="entry name" value="3-OXO-5-ALPHA-STEROID 4-DEHYDROGENASE"/>
    <property type="match status" value="1"/>
</dbReference>
<dbReference type="InterPro" id="IPR039357">
    <property type="entry name" value="SRD5A/TECR"/>
</dbReference>
<organism evidence="8 9">
    <name type="scientific">Canis lupus familiaris</name>
    <name type="common">Dog</name>
    <name type="synonym">Canis familiaris</name>
    <dbReference type="NCBI Taxonomy" id="9615"/>
    <lineage>
        <taxon>Eukaryota</taxon>
        <taxon>Metazoa</taxon>
        <taxon>Chordata</taxon>
        <taxon>Craniata</taxon>
        <taxon>Vertebrata</taxon>
        <taxon>Euteleostomi</taxon>
        <taxon>Mammalia</taxon>
        <taxon>Eutheria</taxon>
        <taxon>Laurasiatheria</taxon>
        <taxon>Carnivora</taxon>
        <taxon>Caniformia</taxon>
        <taxon>Canidae</taxon>
        <taxon>Canis</taxon>
    </lineage>
</organism>
<evidence type="ECO:0000256" key="2">
    <source>
        <dbReference type="ARBA" id="ARBA00007742"/>
    </source>
</evidence>
<evidence type="ECO:0000313" key="8">
    <source>
        <dbReference type="Ensembl" id="ENSCAFP00040028306.1"/>
    </source>
</evidence>
<reference evidence="8" key="1">
    <citation type="submission" date="2018-10" db="EMBL/GenBank/DDBJ databases">
        <title>De novo assembly of a Great Dane genome.</title>
        <authorList>
            <person name="Kidd J.M."/>
            <person name="Pendleton A.L."/>
            <person name="Shen F."/>
            <person name="Emery S."/>
        </authorList>
    </citation>
    <scope>NUCLEOTIDE SEQUENCE [LARGE SCALE GENOMIC DNA]</scope>
    <source>
        <strain evidence="8">Great Dane</strain>
    </source>
</reference>
<protein>
    <submittedName>
        <fullName evidence="8">Trans-2,3-enoyl-CoA reductase</fullName>
    </submittedName>
</protein>
<feature type="transmembrane region" description="Helical" evidence="6">
    <location>
        <begin position="157"/>
        <end position="178"/>
    </location>
</feature>
<dbReference type="AlphaFoldDB" id="A0A8C0SZ66"/>
<comment type="subcellular location">
    <subcellularLocation>
        <location evidence="1">Membrane</location>
        <topology evidence="1">Multi-pass membrane protein</topology>
    </subcellularLocation>
</comment>
<accession>A0A8C0SZ66</accession>
<evidence type="ECO:0000256" key="6">
    <source>
        <dbReference type="SAM" id="Phobius"/>
    </source>
</evidence>
<feature type="domain" description="3-oxo-5-alpha-steroid 4-dehydrogenase C-terminal" evidence="7">
    <location>
        <begin position="226"/>
        <end position="379"/>
    </location>
</feature>
<dbReference type="OrthoDB" id="540503at2759"/>
<comment type="similarity">
    <text evidence="2">Belongs to the steroid 5-alpha reductase family.</text>
</comment>
<feature type="transmembrane region" description="Helical" evidence="6">
    <location>
        <begin position="327"/>
        <end position="352"/>
    </location>
</feature>
<evidence type="ECO:0000259" key="7">
    <source>
        <dbReference type="Pfam" id="PF02544"/>
    </source>
</evidence>
<dbReference type="InterPro" id="IPR001104">
    <property type="entry name" value="3-oxo-5_a-steroid_4-DH_C"/>
</dbReference>
<dbReference type="Ensembl" id="ENSCAFT00040032532.1">
    <property type="protein sequence ID" value="ENSCAFP00040028306.1"/>
    <property type="gene ID" value="ENSCAFG00040017527.1"/>
</dbReference>
<dbReference type="Pfam" id="PF02544">
    <property type="entry name" value="Steroid_dh"/>
    <property type="match status" value="1"/>
</dbReference>
<dbReference type="Gene3D" id="1.20.120.1630">
    <property type="match status" value="1"/>
</dbReference>
<dbReference type="GO" id="GO:0030497">
    <property type="term" value="P:fatty acid elongation"/>
    <property type="evidence" value="ECO:0007669"/>
    <property type="project" value="Ensembl"/>
</dbReference>
<keyword evidence="4 6" id="KW-1133">Transmembrane helix</keyword>
<keyword evidence="5 6" id="KW-0472">Membrane</keyword>
<evidence type="ECO:0000256" key="4">
    <source>
        <dbReference type="ARBA" id="ARBA00022989"/>
    </source>
</evidence>
<dbReference type="GO" id="GO:0006665">
    <property type="term" value="P:sphingolipid metabolic process"/>
    <property type="evidence" value="ECO:0007669"/>
    <property type="project" value="Ensembl"/>
</dbReference>
<gene>
    <name evidence="8" type="primary">TECR</name>
</gene>
<sequence length="379" mass="42982">MPQPCPEFFAACASPRWSPMPPLPRSRTFSPRPVSPGPICPALHDPYGQGPQGGTPSCMPLPPGPAVMPSLWLRLLLACLGQVGLRGPWQERPCWAFRRTISRLYLGCSRLCPGGTDVRGLVHALEMWGPWAVRLCAVTPSSPPQIRSGTLLASPSAWTPVFLTEYAGPLFIYLLFYFRVPFIYGHKYDFTSSRHSVVHLACICHSFHYVKRLLETLFVHRFSHGTMPLRNIFKNCTYYWGFAAWMAYYINHPLYTPPTYGAQQVKLALAIFVICQLGNFSIHMALRDLRPAGSKTRKIPYPTKNPFTWLFLLVSCPNYTYEVGSWIGFAIMTQCLPVALFSLVGFTQMTIWAKGKHRSYLKEFRDYPPLRMPIIPFLL</sequence>
<dbReference type="Proteomes" id="UP000694542">
    <property type="component" value="Chromosome 20"/>
</dbReference>
<evidence type="ECO:0000256" key="1">
    <source>
        <dbReference type="ARBA" id="ARBA00004141"/>
    </source>
</evidence>
<feature type="transmembrane region" description="Helical" evidence="6">
    <location>
        <begin position="267"/>
        <end position="286"/>
    </location>
</feature>
<reference evidence="8" key="2">
    <citation type="submission" date="2025-08" db="UniProtKB">
        <authorList>
            <consortium name="Ensembl"/>
        </authorList>
    </citation>
    <scope>IDENTIFICATION</scope>
</reference>
<dbReference type="GO" id="GO:0042761">
    <property type="term" value="P:very long-chain fatty acid biosynthetic process"/>
    <property type="evidence" value="ECO:0007669"/>
    <property type="project" value="Ensembl"/>
</dbReference>
<dbReference type="PANTHER" id="PTHR10556:SF31">
    <property type="entry name" value="VERY-LONG-CHAIN ENOYL-COA REDUCTASE"/>
    <property type="match status" value="1"/>
</dbReference>
<name>A0A8C0SZ66_CANLF</name>
<dbReference type="GO" id="GO:0102758">
    <property type="term" value="F:very-long-chain enoyl-CoA reductase activity"/>
    <property type="evidence" value="ECO:0007669"/>
    <property type="project" value="Ensembl"/>
</dbReference>
<evidence type="ECO:0000256" key="5">
    <source>
        <dbReference type="ARBA" id="ARBA00023136"/>
    </source>
</evidence>
<evidence type="ECO:0000256" key="3">
    <source>
        <dbReference type="ARBA" id="ARBA00022692"/>
    </source>
</evidence>
<proteinExistence type="inferred from homology"/>
<dbReference type="PROSITE" id="PS50244">
    <property type="entry name" value="S5A_REDUCTASE"/>
    <property type="match status" value="1"/>
</dbReference>
<evidence type="ECO:0000313" key="9">
    <source>
        <dbReference type="Proteomes" id="UP000694542"/>
    </source>
</evidence>
<dbReference type="GO" id="GO:0005789">
    <property type="term" value="C:endoplasmic reticulum membrane"/>
    <property type="evidence" value="ECO:0007669"/>
    <property type="project" value="Ensembl"/>
</dbReference>
<keyword evidence="3 6" id="KW-0812">Transmembrane</keyword>